<dbReference type="RefSeq" id="WP_092592152.1">
    <property type="nucleotide sequence ID" value="NZ_FMWL01000016.1"/>
</dbReference>
<dbReference type="Proteomes" id="UP000199208">
    <property type="component" value="Unassembled WGS sequence"/>
</dbReference>
<dbReference type="OrthoDB" id="9807828at2"/>
<dbReference type="Pfam" id="PF18982">
    <property type="entry name" value="JetA"/>
    <property type="match status" value="1"/>
</dbReference>
<accession>A0A1G5S3Y6</accession>
<organism evidence="2 3">
    <name type="scientific">Acidaminobacter hydrogenoformans DSM 2784</name>
    <dbReference type="NCBI Taxonomy" id="1120920"/>
    <lineage>
        <taxon>Bacteria</taxon>
        <taxon>Bacillati</taxon>
        <taxon>Bacillota</taxon>
        <taxon>Clostridia</taxon>
        <taxon>Peptostreptococcales</taxon>
        <taxon>Acidaminobacteraceae</taxon>
        <taxon>Acidaminobacter</taxon>
    </lineage>
</organism>
<reference evidence="2 3" key="1">
    <citation type="submission" date="2016-10" db="EMBL/GenBank/DDBJ databases">
        <authorList>
            <person name="de Groot N.N."/>
        </authorList>
    </citation>
    <scope>NUCLEOTIDE SEQUENCE [LARGE SCALE GENOMIC DNA]</scope>
    <source>
        <strain evidence="2 3">DSM 2784</strain>
    </source>
</reference>
<evidence type="ECO:0000256" key="1">
    <source>
        <dbReference type="SAM" id="Coils"/>
    </source>
</evidence>
<keyword evidence="1" id="KW-0175">Coiled coil</keyword>
<proteinExistence type="predicted"/>
<keyword evidence="3" id="KW-1185">Reference proteome</keyword>
<evidence type="ECO:0000313" key="3">
    <source>
        <dbReference type="Proteomes" id="UP000199208"/>
    </source>
</evidence>
<dbReference type="STRING" id="1120920.SAMN03080599_02573"/>
<evidence type="ECO:0000313" key="2">
    <source>
        <dbReference type="EMBL" id="SCZ81033.1"/>
    </source>
</evidence>
<protein>
    <recommendedName>
        <fullName evidence="4">TIGR02677 family protein</fullName>
    </recommendedName>
</protein>
<evidence type="ECO:0008006" key="4">
    <source>
        <dbReference type="Google" id="ProtNLM"/>
    </source>
</evidence>
<name>A0A1G5S3Y6_9FIRM</name>
<sequence length="453" mass="52242">MSLFDTLPDNFFSPLSSANKRIYLKALFVLHKRFKYDWRIKKDELVYVLAEALSSDASYFSFTEEGEEEDRSYSGFAHILLRKLETTGWIEYEYGETSFDVYVIIPEYAIVILETLKAIEEGDSVEYNSYVYSTYSSLRLAEDTGSDHYHALMTAHERTQELMTKLKILLNNIKRFQRRLADHEAVQALVREHFDEFKAGISDRIYHPLKTFDSVPRFKTPILSILNRWLTDNAVLDAILQDGLKRGKFETDGFTQVITMISDIIEVYEKINALLGVIDVKHTAYTRAAVERIEYMLNVDGSTRSRLVKVLQRIGQYDEDSYKMPISSVMNLREDSLYIRKKQAARVPAPVLTLAEDMDDASLAKEMDGMKAVIDSAYSNQQIQAYVEALLKDRDTVAIQEIDLEEDADYIRMILASLQHDDRKSTYTVTYEDGRVSKGAYQVPELTIRKKVK</sequence>
<dbReference type="EMBL" id="FMWL01000016">
    <property type="protein sequence ID" value="SCZ81033.1"/>
    <property type="molecule type" value="Genomic_DNA"/>
</dbReference>
<gene>
    <name evidence="2" type="ORF">SAMN03080599_02573</name>
</gene>
<dbReference type="AlphaFoldDB" id="A0A1G5S3Y6"/>
<dbReference type="InterPro" id="IPR043773">
    <property type="entry name" value="JetA"/>
</dbReference>
<feature type="coiled-coil region" evidence="1">
    <location>
        <begin position="159"/>
        <end position="186"/>
    </location>
</feature>